<dbReference type="EMBL" id="BEXD01000435">
    <property type="protein sequence ID" value="GBB87422.1"/>
    <property type="molecule type" value="Genomic_DNA"/>
</dbReference>
<evidence type="ECO:0000313" key="1">
    <source>
        <dbReference type="EMBL" id="GBB87422.1"/>
    </source>
</evidence>
<evidence type="ECO:0000313" key="3">
    <source>
        <dbReference type="Proteomes" id="UP000247702"/>
    </source>
</evidence>
<dbReference type="InterPro" id="IPR032675">
    <property type="entry name" value="LRR_dom_sf"/>
</dbReference>
<name>A0A2Z6QFP8_9GLOM</name>
<organism evidence="1 3">
    <name type="scientific">Rhizophagus clarus</name>
    <dbReference type="NCBI Taxonomy" id="94130"/>
    <lineage>
        <taxon>Eukaryota</taxon>
        <taxon>Fungi</taxon>
        <taxon>Fungi incertae sedis</taxon>
        <taxon>Mucoromycota</taxon>
        <taxon>Glomeromycotina</taxon>
        <taxon>Glomeromycetes</taxon>
        <taxon>Glomerales</taxon>
        <taxon>Glomeraceae</taxon>
        <taxon>Rhizophagus</taxon>
    </lineage>
</organism>
<dbReference type="Proteomes" id="UP000615446">
    <property type="component" value="Unassembled WGS sequence"/>
</dbReference>
<gene>
    <name evidence="2" type="ORF">RCL2_003118500</name>
    <name evidence="1" type="ORF">RclHR1_01390012</name>
</gene>
<dbReference type="EMBL" id="BLAL01000357">
    <property type="protein sequence ID" value="GET04893.1"/>
    <property type="molecule type" value="Genomic_DNA"/>
</dbReference>
<reference evidence="2" key="2">
    <citation type="submission" date="2019-10" db="EMBL/GenBank/DDBJ databases">
        <title>Conservation and host-specific expression of non-tandemly repeated heterogenous ribosome RNA gene in arbuscular mycorrhizal fungi.</title>
        <authorList>
            <person name="Maeda T."/>
            <person name="Kobayashi Y."/>
            <person name="Nakagawa T."/>
            <person name="Ezawa T."/>
            <person name="Yamaguchi K."/>
            <person name="Bino T."/>
            <person name="Nishimoto Y."/>
            <person name="Shigenobu S."/>
            <person name="Kawaguchi M."/>
        </authorList>
    </citation>
    <scope>NUCLEOTIDE SEQUENCE</scope>
    <source>
        <strain evidence="2">HR1</strain>
    </source>
</reference>
<protein>
    <recommendedName>
        <fullName evidence="4">F-box domain-containing protein</fullName>
    </recommendedName>
</protein>
<dbReference type="OrthoDB" id="2311850at2759"/>
<dbReference type="Proteomes" id="UP000247702">
    <property type="component" value="Unassembled WGS sequence"/>
</dbReference>
<sequence>MAKLNKDILLLTFEELQDDSKSLFSCLMVNRLWCETVIPILWKDPWCYNINYNNKYNLFIIVASYLSDDIKEFLTRQGIHLPSVSYKTLLFDYLSFCRSINVNIINVITSIGSPMAYNQFLLQQEFYSLFIKKIPELKYLDMRSIKHQIFYFPEARFRFESLYELICDASIDSSYFYGLVQLCQHIQRLIIDNVEPKVYNGVATLIKVQKNIKYFEWKDDDGSYRPGLNPYKEILLALEQKTDTINHLKLNLLYNDCTLQKVLSKLHKLKTLIASFWPFNEEQLKMFVYRDLEIFEIDYYELKSASIIIENSGGRIKKILLCSYGLFDYINKFHDDSLMFIRKVYEHCPSIEYLSLTFSPSNEHFTELEKLLKICKNLKSLLIAIYMNDSITEEKLLENGEEVLKILNRSAPANLREIRFLYDYKFSLEILEEFLGKWKGYGLSIFTCKPIYEGDYYIQLINKYKNNGIVKDIRCVPFMDVANIDFKI</sequence>
<evidence type="ECO:0000313" key="2">
    <source>
        <dbReference type="EMBL" id="GET04893.1"/>
    </source>
</evidence>
<keyword evidence="3" id="KW-1185">Reference proteome</keyword>
<dbReference type="AlphaFoldDB" id="A0A2Z6QFP8"/>
<accession>A0A2Z6QFP8</accession>
<reference evidence="1 3" key="1">
    <citation type="submission" date="2017-11" db="EMBL/GenBank/DDBJ databases">
        <title>The genome of Rhizophagus clarus HR1 reveals common genetic basis of auxotrophy among arbuscular mycorrhizal fungi.</title>
        <authorList>
            <person name="Kobayashi Y."/>
        </authorList>
    </citation>
    <scope>NUCLEOTIDE SEQUENCE [LARGE SCALE GENOMIC DNA]</scope>
    <source>
        <strain evidence="1 3">HR1</strain>
    </source>
</reference>
<comment type="caution">
    <text evidence="1">The sequence shown here is derived from an EMBL/GenBank/DDBJ whole genome shotgun (WGS) entry which is preliminary data.</text>
</comment>
<dbReference type="Gene3D" id="3.80.10.10">
    <property type="entry name" value="Ribonuclease Inhibitor"/>
    <property type="match status" value="1"/>
</dbReference>
<proteinExistence type="predicted"/>
<dbReference type="SUPFAM" id="SSF52047">
    <property type="entry name" value="RNI-like"/>
    <property type="match status" value="1"/>
</dbReference>
<evidence type="ECO:0008006" key="4">
    <source>
        <dbReference type="Google" id="ProtNLM"/>
    </source>
</evidence>